<sequence length="44" mass="5254">MDGAQFREKTVRSPPLNQTDFTIFLLYQYFLSLLKEWTLPLKTC</sequence>
<proteinExistence type="predicted"/>
<protein>
    <submittedName>
        <fullName evidence="1">Uncharacterized protein</fullName>
    </submittedName>
</protein>
<keyword evidence="2" id="KW-1185">Reference proteome</keyword>
<dbReference type="EMBL" id="CM031816">
    <property type="protein sequence ID" value="KAG6643889.1"/>
    <property type="molecule type" value="Genomic_DNA"/>
</dbReference>
<gene>
    <name evidence="1" type="ORF">CIPAW_08G017700</name>
</gene>
<dbReference type="Proteomes" id="UP000811609">
    <property type="component" value="Chromosome 8"/>
</dbReference>
<evidence type="ECO:0000313" key="1">
    <source>
        <dbReference type="EMBL" id="KAG6643889.1"/>
    </source>
</evidence>
<name>A0A8T1PHM3_CARIL</name>
<organism evidence="1 2">
    <name type="scientific">Carya illinoinensis</name>
    <name type="common">Pecan</name>
    <dbReference type="NCBI Taxonomy" id="32201"/>
    <lineage>
        <taxon>Eukaryota</taxon>
        <taxon>Viridiplantae</taxon>
        <taxon>Streptophyta</taxon>
        <taxon>Embryophyta</taxon>
        <taxon>Tracheophyta</taxon>
        <taxon>Spermatophyta</taxon>
        <taxon>Magnoliopsida</taxon>
        <taxon>eudicotyledons</taxon>
        <taxon>Gunneridae</taxon>
        <taxon>Pentapetalae</taxon>
        <taxon>rosids</taxon>
        <taxon>fabids</taxon>
        <taxon>Fagales</taxon>
        <taxon>Juglandaceae</taxon>
        <taxon>Carya</taxon>
    </lineage>
</organism>
<comment type="caution">
    <text evidence="1">The sequence shown here is derived from an EMBL/GenBank/DDBJ whole genome shotgun (WGS) entry which is preliminary data.</text>
</comment>
<dbReference type="AlphaFoldDB" id="A0A8T1PHM3"/>
<reference evidence="1" key="1">
    <citation type="submission" date="2020-12" db="EMBL/GenBank/DDBJ databases">
        <title>WGS assembly of Carya illinoinensis cv. Pawnee.</title>
        <authorList>
            <person name="Platts A."/>
            <person name="Shu S."/>
            <person name="Wright S."/>
            <person name="Barry K."/>
            <person name="Edger P."/>
            <person name="Pires J.C."/>
            <person name="Schmutz J."/>
        </authorList>
    </citation>
    <scope>NUCLEOTIDE SEQUENCE</scope>
    <source>
        <tissue evidence="1">Leaf</tissue>
    </source>
</reference>
<evidence type="ECO:0000313" key="2">
    <source>
        <dbReference type="Proteomes" id="UP000811609"/>
    </source>
</evidence>
<accession>A0A8T1PHM3</accession>